<dbReference type="EMBL" id="UZAG01020039">
    <property type="protein sequence ID" value="VDO45596.1"/>
    <property type="molecule type" value="Genomic_DNA"/>
</dbReference>
<dbReference type="Proteomes" id="UP000280834">
    <property type="component" value="Unassembled WGS sequence"/>
</dbReference>
<evidence type="ECO:0000313" key="2">
    <source>
        <dbReference type="Proteomes" id="UP000280834"/>
    </source>
</evidence>
<name>A0A0R3R5T8_9BILA</name>
<evidence type="ECO:0000313" key="1">
    <source>
        <dbReference type="EMBL" id="VDO45596.1"/>
    </source>
</evidence>
<keyword evidence="2" id="KW-1185">Reference proteome</keyword>
<organism evidence="3">
    <name type="scientific">Brugia timori</name>
    <dbReference type="NCBI Taxonomy" id="42155"/>
    <lineage>
        <taxon>Eukaryota</taxon>
        <taxon>Metazoa</taxon>
        <taxon>Ecdysozoa</taxon>
        <taxon>Nematoda</taxon>
        <taxon>Chromadorea</taxon>
        <taxon>Rhabditida</taxon>
        <taxon>Spirurina</taxon>
        <taxon>Spiruromorpha</taxon>
        <taxon>Filarioidea</taxon>
        <taxon>Onchocercidae</taxon>
        <taxon>Brugia</taxon>
    </lineage>
</organism>
<reference evidence="3" key="1">
    <citation type="submission" date="2017-02" db="UniProtKB">
        <authorList>
            <consortium name="WormBaseParasite"/>
        </authorList>
    </citation>
    <scope>IDENTIFICATION</scope>
</reference>
<sequence length="41" mass="4595">MNCLENAVTGLTQSIMSYLAFSAPENEKSCSLSFLCDFEYH</sequence>
<gene>
    <name evidence="1" type="ORF">BTMF_LOCUS13374</name>
</gene>
<protein>
    <submittedName>
        <fullName evidence="1 3">Uncharacterized protein</fullName>
    </submittedName>
</protein>
<evidence type="ECO:0000313" key="3">
    <source>
        <dbReference type="WBParaSite" id="BTMF_0001538201-mRNA-1"/>
    </source>
</evidence>
<dbReference type="AlphaFoldDB" id="A0A0R3R5T8"/>
<dbReference type="WBParaSite" id="BTMF_0001538201-mRNA-1">
    <property type="protein sequence ID" value="BTMF_0001538201-mRNA-1"/>
    <property type="gene ID" value="BTMF_0001538201"/>
</dbReference>
<reference evidence="1 2" key="2">
    <citation type="submission" date="2018-11" db="EMBL/GenBank/DDBJ databases">
        <authorList>
            <consortium name="Pathogen Informatics"/>
        </authorList>
    </citation>
    <scope>NUCLEOTIDE SEQUENCE [LARGE SCALE GENOMIC DNA]</scope>
</reference>
<proteinExistence type="predicted"/>
<accession>A0A0R3R5T8</accession>